<name>A0A1I7WD56_HETBA</name>
<evidence type="ECO:0000313" key="2">
    <source>
        <dbReference type="Proteomes" id="UP000095283"/>
    </source>
</evidence>
<dbReference type="Gene3D" id="2.130.10.10">
    <property type="entry name" value="YVTN repeat-like/Quinoprotein amine dehydrogenase"/>
    <property type="match status" value="1"/>
</dbReference>
<dbReference type="GO" id="GO:0043291">
    <property type="term" value="C:RAVE complex"/>
    <property type="evidence" value="ECO:0007669"/>
    <property type="project" value="TreeGrafter"/>
</dbReference>
<evidence type="ECO:0000313" key="3">
    <source>
        <dbReference type="WBParaSite" id="Hba_02635"/>
    </source>
</evidence>
<evidence type="ECO:0000256" key="1">
    <source>
        <dbReference type="PROSITE-ProRule" id="PRU00221"/>
    </source>
</evidence>
<protein>
    <submittedName>
        <fullName evidence="3">WD_REPEATS_REGION domain-containing protein</fullName>
    </submittedName>
</protein>
<dbReference type="Proteomes" id="UP000095283">
    <property type="component" value="Unplaced"/>
</dbReference>
<dbReference type="InterPro" id="IPR001680">
    <property type="entry name" value="WD40_rpt"/>
</dbReference>
<sequence>MLCLWQASQSTEYKKPFFVSLLFRHHFPSLVVLNELFFQSQRCHNKSASDVRFLGHSSSVLVTAGASSGEFNLGLWDTLLPQNRALVHSWVAHVEGATVAMYLPNQQAIISGGRHGELCFWDVRQRQLRMTVKAFEPHQMIKTLVTDYTQDIIVAGSSDGDIKIWSADTNPQLMYVLPGEHATKGGFSFRQGMLNSVDFLIFHLYLDSVLFIRSFEIYYKISVYTKNSHIKITSLSISVAQSTVQGVQQLYIDQHMQGGNINEGSITAYRLGVTERHVY</sequence>
<reference evidence="3" key="1">
    <citation type="submission" date="2016-11" db="UniProtKB">
        <authorList>
            <consortium name="WormBaseParasite"/>
        </authorList>
    </citation>
    <scope>IDENTIFICATION</scope>
</reference>
<dbReference type="SMART" id="SM00320">
    <property type="entry name" value="WD40"/>
    <property type="match status" value="3"/>
</dbReference>
<dbReference type="GO" id="GO:0007035">
    <property type="term" value="P:vacuolar acidification"/>
    <property type="evidence" value="ECO:0007669"/>
    <property type="project" value="TreeGrafter"/>
</dbReference>
<dbReference type="SUPFAM" id="SSF50978">
    <property type="entry name" value="WD40 repeat-like"/>
    <property type="match status" value="1"/>
</dbReference>
<proteinExistence type="predicted"/>
<dbReference type="AlphaFoldDB" id="A0A1I7WD56"/>
<dbReference type="PANTHER" id="PTHR13950">
    <property type="entry name" value="RABCONNECTIN-RELATED"/>
    <property type="match status" value="1"/>
</dbReference>
<keyword evidence="2" id="KW-1185">Reference proteome</keyword>
<feature type="repeat" description="WD" evidence="1">
    <location>
        <begin position="153"/>
        <end position="175"/>
    </location>
</feature>
<dbReference type="InterPro" id="IPR052208">
    <property type="entry name" value="DmX-like/RAVE_component"/>
</dbReference>
<dbReference type="InterPro" id="IPR015943">
    <property type="entry name" value="WD40/YVTN_repeat-like_dom_sf"/>
</dbReference>
<dbReference type="PROSITE" id="PS50082">
    <property type="entry name" value="WD_REPEATS_2"/>
    <property type="match status" value="1"/>
</dbReference>
<keyword evidence="1" id="KW-0853">WD repeat</keyword>
<accession>A0A1I7WD56</accession>
<dbReference type="InterPro" id="IPR036322">
    <property type="entry name" value="WD40_repeat_dom_sf"/>
</dbReference>
<organism evidence="2 3">
    <name type="scientific">Heterorhabditis bacteriophora</name>
    <name type="common">Entomopathogenic nematode worm</name>
    <dbReference type="NCBI Taxonomy" id="37862"/>
    <lineage>
        <taxon>Eukaryota</taxon>
        <taxon>Metazoa</taxon>
        <taxon>Ecdysozoa</taxon>
        <taxon>Nematoda</taxon>
        <taxon>Chromadorea</taxon>
        <taxon>Rhabditida</taxon>
        <taxon>Rhabditina</taxon>
        <taxon>Rhabditomorpha</taxon>
        <taxon>Strongyloidea</taxon>
        <taxon>Heterorhabditidae</taxon>
        <taxon>Heterorhabditis</taxon>
    </lineage>
</organism>
<dbReference type="WBParaSite" id="Hba_02635">
    <property type="protein sequence ID" value="Hba_02635"/>
    <property type="gene ID" value="Hba_02635"/>
</dbReference>
<dbReference type="PANTHER" id="PTHR13950:SF9">
    <property type="entry name" value="RABCONNECTIN-3A"/>
    <property type="match status" value="1"/>
</dbReference>
<dbReference type="Pfam" id="PF00400">
    <property type="entry name" value="WD40"/>
    <property type="match status" value="1"/>
</dbReference>